<feature type="region of interest" description="Disordered" evidence="11">
    <location>
        <begin position="539"/>
        <end position="607"/>
    </location>
</feature>
<evidence type="ECO:0000256" key="8">
    <source>
        <dbReference type="PIRSR" id="PIRSR601554-1"/>
    </source>
</evidence>
<keyword evidence="7 10" id="KW-0624">Polysaccharide degradation</keyword>
<dbReference type="InterPro" id="IPR001554">
    <property type="entry name" value="Glyco_hydro_14"/>
</dbReference>
<evidence type="ECO:0000256" key="9">
    <source>
        <dbReference type="PIRSR" id="PIRSR601554-2"/>
    </source>
</evidence>
<comment type="caution">
    <text evidence="12">The sequence shown here is derived from an EMBL/GenBank/DDBJ whole genome shotgun (WGS) entry which is preliminary data.</text>
</comment>
<evidence type="ECO:0000256" key="2">
    <source>
        <dbReference type="ARBA" id="ARBA00005652"/>
    </source>
</evidence>
<dbReference type="EMBL" id="JASFZW010000003">
    <property type="protein sequence ID" value="KAK2079081.1"/>
    <property type="molecule type" value="Genomic_DNA"/>
</dbReference>
<feature type="binding site" evidence="9">
    <location>
        <position position="93"/>
    </location>
    <ligand>
        <name>substrate</name>
    </ligand>
</feature>
<evidence type="ECO:0000256" key="1">
    <source>
        <dbReference type="ARBA" id="ARBA00000546"/>
    </source>
</evidence>
<evidence type="ECO:0000256" key="6">
    <source>
        <dbReference type="ARBA" id="ARBA00023295"/>
    </source>
</evidence>
<proteinExistence type="inferred from homology"/>
<gene>
    <name evidence="12" type="ORF">QBZ16_002771</name>
</gene>
<dbReference type="SUPFAM" id="SSF51445">
    <property type="entry name" value="(Trans)glycosidases"/>
    <property type="match status" value="2"/>
</dbReference>
<feature type="binding site" evidence="9">
    <location>
        <position position="455"/>
    </location>
    <ligand>
        <name>substrate</name>
    </ligand>
</feature>
<dbReference type="Gene3D" id="3.20.20.80">
    <property type="entry name" value="Glycosidases"/>
    <property type="match status" value="1"/>
</dbReference>
<organism evidence="12 13">
    <name type="scientific">Prototheca wickerhamii</name>
    <dbReference type="NCBI Taxonomy" id="3111"/>
    <lineage>
        <taxon>Eukaryota</taxon>
        <taxon>Viridiplantae</taxon>
        <taxon>Chlorophyta</taxon>
        <taxon>core chlorophytes</taxon>
        <taxon>Trebouxiophyceae</taxon>
        <taxon>Chlorellales</taxon>
        <taxon>Chlorellaceae</taxon>
        <taxon>Prototheca</taxon>
    </lineage>
</organism>
<feature type="binding site" evidence="9">
    <location>
        <begin position="421"/>
        <end position="422"/>
    </location>
    <ligand>
        <name>substrate</name>
    </ligand>
</feature>
<feature type="binding site" evidence="9">
    <location>
        <position position="340"/>
    </location>
    <ligand>
        <name>substrate</name>
    </ligand>
</feature>
<protein>
    <recommendedName>
        <fullName evidence="3 10">Beta-amylase</fullName>
        <ecNumber evidence="3 10">3.2.1.2</ecNumber>
    </recommendedName>
</protein>
<keyword evidence="4 10" id="KW-0378">Hydrolase</keyword>
<dbReference type="GO" id="GO:0016161">
    <property type="term" value="F:beta-amylase activity"/>
    <property type="evidence" value="ECO:0007669"/>
    <property type="project" value="UniProtKB-EC"/>
</dbReference>
<evidence type="ECO:0000313" key="13">
    <source>
        <dbReference type="Proteomes" id="UP001255856"/>
    </source>
</evidence>
<evidence type="ECO:0000256" key="3">
    <source>
        <dbReference type="ARBA" id="ARBA00012594"/>
    </source>
</evidence>
<evidence type="ECO:0000256" key="10">
    <source>
        <dbReference type="RuleBase" id="RU000509"/>
    </source>
</evidence>
<feature type="binding site" evidence="9">
    <location>
        <position position="85"/>
    </location>
    <ligand>
        <name>substrate</name>
    </ligand>
</feature>
<feature type="binding site" evidence="9">
    <location>
        <position position="335"/>
    </location>
    <ligand>
        <name>substrate</name>
    </ligand>
</feature>
<sequence>MLPLDTVWLLELGGGAARPVVLREQAMQTGLEMLGAAGVAGVMVDVWWGIVEHAGPGRYDWGAYRALFEAARRAGLRIQAVMSFHAAGANVGDTCTIPLPRWVLEAGERDPDIFFTDRAGVRNRECLSLGCDELPVLAGRSPVQAYVDFVRAFSTEFRPLLGETIAEITLGLGPAGELRYPSYPDGDGRWRFPGIGEFQCHDAYMLGALREAAAAAGRPEWGLGAPADAGRYNSLPHETEFFHDGWGGWDTEYGRFFLSWYSGMLLAHADRVLGAVREALTGPGWPRAPVIAGHMGVGAHPGPASRTEPAPATGPCARPGVRRVRYRPAAQLGVKLAGVHWGYNTRAHAAELTAGVYNTRHRDGYAAVMALLARHGAAAHFTCVEMRDCEQPPAAASGPEGLLSQVLRAAARHGVPLGGENALQRYDRAAFDRMADGAVGRNVLAGRLEKITFLRMGDLMIDNWDAFSGFLSRLRDAETVNENKGYDPLLQTPDGREKEWELGYERVKVGPTTNFVGNHMTQSAIDLVQAHLQKRDLDSRQGGQHLRLQSGGDAQGPQRVDDSGAVPEEQRRKLGAACSQAEATGQGQQTSTLVSPVDSAESLAQLR</sequence>
<name>A0AAD9MNM2_PROWI</name>
<dbReference type="PROSITE" id="PS00679">
    <property type="entry name" value="BETA_AMYLASE_2"/>
    <property type="match status" value="1"/>
</dbReference>
<comment type="similarity">
    <text evidence="2 10">Belongs to the glycosyl hydrolase 14 family.</text>
</comment>
<dbReference type="PANTHER" id="PTHR31352">
    <property type="entry name" value="BETA-AMYLASE 1, CHLOROPLASTIC"/>
    <property type="match status" value="1"/>
</dbReference>
<reference evidence="12" key="1">
    <citation type="submission" date="2021-01" db="EMBL/GenBank/DDBJ databases">
        <authorList>
            <person name="Eckstrom K.M.E."/>
        </authorList>
    </citation>
    <scope>NUCLEOTIDE SEQUENCE</scope>
    <source>
        <strain evidence="12">UVCC 0001</strain>
    </source>
</reference>
<evidence type="ECO:0000256" key="11">
    <source>
        <dbReference type="SAM" id="MobiDB-lite"/>
    </source>
</evidence>
<dbReference type="PANTHER" id="PTHR31352:SF40">
    <property type="entry name" value="BETA-AMYLASE 6"/>
    <property type="match status" value="1"/>
</dbReference>
<dbReference type="GO" id="GO:0000272">
    <property type="term" value="P:polysaccharide catabolic process"/>
    <property type="evidence" value="ECO:0007669"/>
    <property type="project" value="UniProtKB-KW"/>
</dbReference>
<dbReference type="PRINTS" id="PR00750">
    <property type="entry name" value="BETAAMYLASE"/>
</dbReference>
<feature type="binding site" evidence="9">
    <location>
        <position position="382"/>
    </location>
    <ligand>
        <name>substrate</name>
    </ligand>
</feature>
<dbReference type="InterPro" id="IPR017853">
    <property type="entry name" value="GH"/>
</dbReference>
<feature type="compositionally biased region" description="Polar residues" evidence="11">
    <location>
        <begin position="581"/>
        <end position="594"/>
    </location>
</feature>
<dbReference type="InterPro" id="IPR018238">
    <property type="entry name" value="Glyco_hydro_14_CS"/>
</dbReference>
<feature type="active site" description="Proton acceptor" evidence="8">
    <location>
        <position position="420"/>
    </location>
</feature>
<evidence type="ECO:0000313" key="12">
    <source>
        <dbReference type="EMBL" id="KAK2079081.1"/>
    </source>
</evidence>
<feature type="binding site" evidence="9">
    <location>
        <position position="45"/>
    </location>
    <ligand>
        <name>substrate</name>
    </ligand>
</feature>
<dbReference type="Proteomes" id="UP001255856">
    <property type="component" value="Unassembled WGS sequence"/>
</dbReference>
<dbReference type="EC" id="3.2.1.2" evidence="3 10"/>
<keyword evidence="6 10" id="KW-0326">Glycosidase</keyword>
<keyword evidence="13" id="KW-1185">Reference proteome</keyword>
<comment type="catalytic activity">
    <reaction evidence="1 10">
        <text>Hydrolysis of (1-&gt;4)-alpha-D-glucosidic linkages in polysaccharides so as to remove successive maltose units from the non-reducing ends of the chains.</text>
        <dbReference type="EC" id="3.2.1.2"/>
    </reaction>
</comment>
<feature type="active site" description="Proton donor" evidence="8">
    <location>
        <position position="177"/>
    </location>
</feature>
<evidence type="ECO:0000256" key="7">
    <source>
        <dbReference type="ARBA" id="ARBA00023326"/>
    </source>
</evidence>
<dbReference type="AlphaFoldDB" id="A0AAD9MNM2"/>
<dbReference type="Pfam" id="PF01373">
    <property type="entry name" value="Glyco_hydro_14"/>
    <property type="match status" value="2"/>
</dbReference>
<keyword evidence="5 10" id="KW-0119">Carbohydrate metabolism</keyword>
<accession>A0AAD9MNM2</accession>
<evidence type="ECO:0000256" key="5">
    <source>
        <dbReference type="ARBA" id="ARBA00023277"/>
    </source>
</evidence>
<evidence type="ECO:0000256" key="4">
    <source>
        <dbReference type="ARBA" id="ARBA00022801"/>
    </source>
</evidence>